<evidence type="ECO:0000313" key="5">
    <source>
        <dbReference type="EMBL" id="MBO1358550.1"/>
    </source>
</evidence>
<dbReference type="Gene3D" id="3.90.76.10">
    <property type="entry name" value="Dipeptide-binding Protein, Domain 1"/>
    <property type="match status" value="1"/>
</dbReference>
<evidence type="ECO:0000256" key="2">
    <source>
        <dbReference type="ARBA" id="ARBA00005695"/>
    </source>
</evidence>
<evidence type="ECO:0000256" key="3">
    <source>
        <dbReference type="ARBA" id="ARBA00022729"/>
    </source>
</evidence>
<evidence type="ECO:0000313" key="6">
    <source>
        <dbReference type="Proteomes" id="UP000664771"/>
    </source>
</evidence>
<dbReference type="Pfam" id="PF00496">
    <property type="entry name" value="SBP_bac_5"/>
    <property type="match status" value="1"/>
</dbReference>
<feature type="domain" description="Solute-binding protein family 5" evidence="4">
    <location>
        <begin position="75"/>
        <end position="444"/>
    </location>
</feature>
<gene>
    <name evidence="5" type="ORF">J2D73_01885</name>
</gene>
<dbReference type="EMBL" id="JAFVMF010000002">
    <property type="protein sequence ID" value="MBO1358550.1"/>
    <property type="molecule type" value="Genomic_DNA"/>
</dbReference>
<reference evidence="5 6" key="1">
    <citation type="submission" date="2021-03" db="EMBL/GenBank/DDBJ databases">
        <title>The complete genome sequence of Acetobacter sacchari TBRC 11175.</title>
        <authorList>
            <person name="Charoenyingcharoen P."/>
            <person name="Yukphan P."/>
        </authorList>
    </citation>
    <scope>NUCLEOTIDE SEQUENCE [LARGE SCALE GENOMIC DNA]</scope>
    <source>
        <strain evidence="5 6">TBRC 11175</strain>
    </source>
</reference>
<dbReference type="Proteomes" id="UP000664771">
    <property type="component" value="Unassembled WGS sequence"/>
</dbReference>
<dbReference type="InterPro" id="IPR030678">
    <property type="entry name" value="Peptide/Ni-bd"/>
</dbReference>
<accession>A0ABS3LRM4</accession>
<organism evidence="5 6">
    <name type="scientific">Acetobacter sacchari</name>
    <dbReference type="NCBI Taxonomy" id="2661687"/>
    <lineage>
        <taxon>Bacteria</taxon>
        <taxon>Pseudomonadati</taxon>
        <taxon>Pseudomonadota</taxon>
        <taxon>Alphaproteobacteria</taxon>
        <taxon>Acetobacterales</taxon>
        <taxon>Acetobacteraceae</taxon>
        <taxon>Acetobacter</taxon>
    </lineage>
</organism>
<comment type="similarity">
    <text evidence="2">Belongs to the bacterial solute-binding protein 5 family.</text>
</comment>
<dbReference type="CDD" id="cd08513">
    <property type="entry name" value="PBP2_thermophilic_Hb8_like"/>
    <property type="match status" value="1"/>
</dbReference>
<sequence>MTPPLSRRNFIGAAGCVAVAAPRWPASADAPSQIIVGLAQEPTVFHPLLPHIEVDDGVHMNLFSPLWSIDAKGAFVPDLAENVPDQDNGGVSADGLTWRVKLRGNAFWHDGRPVTAADVVFTFQTLLDPSFPAYSRKGFEFIENVEQTGPLELTWRMRKPYAPFHAILASAMIVPAHLLKGVSDTTAFTSKPVGSGPFMWDERVPSDHIRLRANPHWHLGRAGVDYAIIRYIPDVTVMFTQFETGEIDYLGMPGIPPNRYRQALTLPGRQVFRAPQPFVESIAINLARPQFHDIVVRQAIYTAIDKQGILETLFENIESDTESFLPSQSSYYNPDLPKQKFDPQAAAESLDRAGWRRRLGGVRARDGVKLEFVNATTSGNALRQQVQEVIQQNLADIGIIMRIENRPAAVMWGGYWSQSRFDTALVSVDFMTGSDPDASSYFTSDASPARGGAGQNVFQLADSRIDSLFLKANASFDHETRLSYYRTIQSLVRADLPFLPLYQQSNVEGVRTGLTGFESNVNVRSNLWNLARWRWTSSAQ</sequence>
<protein>
    <submittedName>
        <fullName evidence="5">Peptide ABC transporter substrate-binding protein</fullName>
    </submittedName>
</protein>
<dbReference type="Gene3D" id="3.40.190.10">
    <property type="entry name" value="Periplasmic binding protein-like II"/>
    <property type="match status" value="1"/>
</dbReference>
<proteinExistence type="inferred from homology"/>
<keyword evidence="3" id="KW-0732">Signal</keyword>
<dbReference type="PANTHER" id="PTHR30290:SF38">
    <property type="entry name" value="D,D-DIPEPTIDE-BINDING PERIPLASMIC PROTEIN DDPA-RELATED"/>
    <property type="match status" value="1"/>
</dbReference>
<dbReference type="RefSeq" id="WP_207878865.1">
    <property type="nucleotide sequence ID" value="NZ_JAFVMF010000002.1"/>
</dbReference>
<name>A0ABS3LRM4_9PROT</name>
<evidence type="ECO:0000256" key="1">
    <source>
        <dbReference type="ARBA" id="ARBA00004418"/>
    </source>
</evidence>
<dbReference type="InterPro" id="IPR000914">
    <property type="entry name" value="SBP_5_dom"/>
</dbReference>
<dbReference type="Gene3D" id="3.10.105.10">
    <property type="entry name" value="Dipeptide-binding Protein, Domain 3"/>
    <property type="match status" value="1"/>
</dbReference>
<dbReference type="PROSITE" id="PS51318">
    <property type="entry name" value="TAT"/>
    <property type="match status" value="1"/>
</dbReference>
<dbReference type="SUPFAM" id="SSF53850">
    <property type="entry name" value="Periplasmic binding protein-like II"/>
    <property type="match status" value="1"/>
</dbReference>
<keyword evidence="6" id="KW-1185">Reference proteome</keyword>
<evidence type="ECO:0000259" key="4">
    <source>
        <dbReference type="Pfam" id="PF00496"/>
    </source>
</evidence>
<dbReference type="PANTHER" id="PTHR30290">
    <property type="entry name" value="PERIPLASMIC BINDING COMPONENT OF ABC TRANSPORTER"/>
    <property type="match status" value="1"/>
</dbReference>
<dbReference type="InterPro" id="IPR006311">
    <property type="entry name" value="TAT_signal"/>
</dbReference>
<comment type="subcellular location">
    <subcellularLocation>
        <location evidence="1">Periplasm</location>
    </subcellularLocation>
</comment>
<comment type="caution">
    <text evidence="5">The sequence shown here is derived from an EMBL/GenBank/DDBJ whole genome shotgun (WGS) entry which is preliminary data.</text>
</comment>
<dbReference type="InterPro" id="IPR039424">
    <property type="entry name" value="SBP_5"/>
</dbReference>
<dbReference type="PIRSF" id="PIRSF002741">
    <property type="entry name" value="MppA"/>
    <property type="match status" value="1"/>
</dbReference>